<accession>A0A7I8JR13</accession>
<proteinExistence type="predicted"/>
<protein>
    <submittedName>
        <fullName evidence="1">Uncharacterized protein</fullName>
    </submittedName>
</protein>
<dbReference type="EMBL" id="CACRZD030000016">
    <property type="protein sequence ID" value="CAA6672637.1"/>
    <property type="molecule type" value="Genomic_DNA"/>
</dbReference>
<dbReference type="EMBL" id="LR743603">
    <property type="protein sequence ID" value="CAA2633539.1"/>
    <property type="molecule type" value="Genomic_DNA"/>
</dbReference>
<sequence length="41" mass="4975">MLKISKLCYCLRKALYIFIQDPTTSTRIHFIEKKGHYRRDS</sequence>
<keyword evidence="2" id="KW-1185">Reference proteome</keyword>
<name>A0A7I8JR13_SPIIN</name>
<organism evidence="1">
    <name type="scientific">Spirodela intermedia</name>
    <name type="common">Intermediate duckweed</name>
    <dbReference type="NCBI Taxonomy" id="51605"/>
    <lineage>
        <taxon>Eukaryota</taxon>
        <taxon>Viridiplantae</taxon>
        <taxon>Streptophyta</taxon>
        <taxon>Embryophyta</taxon>
        <taxon>Tracheophyta</taxon>
        <taxon>Spermatophyta</taxon>
        <taxon>Magnoliopsida</taxon>
        <taxon>Liliopsida</taxon>
        <taxon>Araceae</taxon>
        <taxon>Lemnoideae</taxon>
        <taxon>Spirodela</taxon>
    </lineage>
</organism>
<evidence type="ECO:0000313" key="1">
    <source>
        <dbReference type="EMBL" id="CAA2633539.1"/>
    </source>
</evidence>
<dbReference type="AlphaFoldDB" id="A0A7I8JR13"/>
<gene>
    <name evidence="1" type="ORF">SI7747_16019048</name>
</gene>
<dbReference type="Proteomes" id="UP001189122">
    <property type="component" value="Unassembled WGS sequence"/>
</dbReference>
<reference evidence="1 2" key="1">
    <citation type="submission" date="2019-12" db="EMBL/GenBank/DDBJ databases">
        <authorList>
            <person name="Scholz U."/>
            <person name="Mascher M."/>
            <person name="Fiebig A."/>
        </authorList>
    </citation>
    <scope>NUCLEOTIDE SEQUENCE</scope>
</reference>
<evidence type="ECO:0000313" key="2">
    <source>
        <dbReference type="Proteomes" id="UP001189122"/>
    </source>
</evidence>